<evidence type="ECO:0000313" key="2">
    <source>
        <dbReference type="Proteomes" id="UP000006977"/>
    </source>
</evidence>
<evidence type="ECO:0008006" key="3">
    <source>
        <dbReference type="Google" id="ProtNLM"/>
    </source>
</evidence>
<reference evidence="1 2" key="1">
    <citation type="submission" date="2012-04" db="EMBL/GenBank/DDBJ databases">
        <title>The Genome Sequence of Bacillus cereus HuA4-10.</title>
        <authorList>
            <consortium name="The Broad Institute Genome Sequencing Platform"/>
            <consortium name="The Broad Institute Genome Sequencing Center for Infectious Disease"/>
            <person name="Feldgarden M."/>
            <person name="Van der Auwera G.A."/>
            <person name="Mahillon J."/>
            <person name="Duprez V."/>
            <person name="Timmery S."/>
            <person name="Mattelet C."/>
            <person name="Dierick K."/>
            <person name="Sun M."/>
            <person name="Yu Z."/>
            <person name="Zhu L."/>
            <person name="Hu X."/>
            <person name="Shank E.B."/>
            <person name="Swiecicka I."/>
            <person name="Hansen B.M."/>
            <person name="Andrup L."/>
            <person name="Young S.K."/>
            <person name="Zeng Q."/>
            <person name="Gargeya S."/>
            <person name="Fitzgerald M."/>
            <person name="Haas B."/>
            <person name="Abouelleil A."/>
            <person name="Alvarado L."/>
            <person name="Arachchi H.M."/>
            <person name="Berlin A."/>
            <person name="Chapman S.B."/>
            <person name="Goldberg J."/>
            <person name="Griggs A."/>
            <person name="Gujja S."/>
            <person name="Hansen M."/>
            <person name="Howarth C."/>
            <person name="Imamovic A."/>
            <person name="Larimer J."/>
            <person name="McCowen C."/>
            <person name="Montmayeur A."/>
            <person name="Murphy C."/>
            <person name="Neiman D."/>
            <person name="Pearson M."/>
            <person name="Priest M."/>
            <person name="Roberts A."/>
            <person name="Saif S."/>
            <person name="Shea T."/>
            <person name="Sisk P."/>
            <person name="Sykes S."/>
            <person name="Wortman J."/>
            <person name="Nusbaum C."/>
            <person name="Birren B."/>
        </authorList>
    </citation>
    <scope>NUCLEOTIDE SEQUENCE [LARGE SCALE GENOMIC DNA]</scope>
    <source>
        <strain evidence="1 2">HuA4-10</strain>
    </source>
</reference>
<comment type="caution">
    <text evidence="1">The sequence shown here is derived from an EMBL/GenBank/DDBJ whole genome shotgun (WGS) entry which is preliminary data.</text>
</comment>
<name>J8AQW4_BACCE</name>
<dbReference type="EMBL" id="AHEA01000014">
    <property type="protein sequence ID" value="EJQ84098.1"/>
    <property type="molecule type" value="Genomic_DNA"/>
</dbReference>
<dbReference type="HOGENOM" id="CLU_2178475_0_0_9"/>
<sequence>MREIKLEDGKYTVVNELSDGGGLHALRYGEEWRNLAGDNLILAMFHKIEELQNNKDVETVNVQWTPAFQSYHSAGDESEPFCDKCEKYLDIDFNYCPDCGSKLDWGGVK</sequence>
<evidence type="ECO:0000313" key="1">
    <source>
        <dbReference type="EMBL" id="EJQ84098.1"/>
    </source>
</evidence>
<dbReference type="RefSeq" id="WP_002145547.1">
    <property type="nucleotide sequence ID" value="NZ_JH792148.1"/>
</dbReference>
<gene>
    <name evidence="1" type="ORF">IGC_01040</name>
</gene>
<accession>J8AQW4</accession>
<proteinExistence type="predicted"/>
<dbReference type="AlphaFoldDB" id="J8AQW4"/>
<organism evidence="1 2">
    <name type="scientific">Bacillus cereus HuA4-10</name>
    <dbReference type="NCBI Taxonomy" id="1053206"/>
    <lineage>
        <taxon>Bacteria</taxon>
        <taxon>Bacillati</taxon>
        <taxon>Bacillota</taxon>
        <taxon>Bacilli</taxon>
        <taxon>Bacillales</taxon>
        <taxon>Bacillaceae</taxon>
        <taxon>Bacillus</taxon>
        <taxon>Bacillus cereus group</taxon>
    </lineage>
</organism>
<dbReference type="PATRIC" id="fig|1053206.3.peg.1054"/>
<protein>
    <recommendedName>
        <fullName evidence="3">Zinc-ribbon domain-containing protein</fullName>
    </recommendedName>
</protein>
<dbReference type="Proteomes" id="UP000006977">
    <property type="component" value="Unassembled WGS sequence"/>
</dbReference>